<reference evidence="3" key="1">
    <citation type="submission" date="2013-07" db="EMBL/GenBank/DDBJ databases">
        <title>The Genome Sequence of Cryptococcus pinus CBS10737.</title>
        <authorList>
            <consortium name="The Broad Institute Genome Sequencing Platform"/>
            <person name="Cuomo C."/>
            <person name="Litvintseva A."/>
            <person name="Chen Y."/>
            <person name="Heitman J."/>
            <person name="Sun S."/>
            <person name="Springer D."/>
            <person name="Dromer F."/>
            <person name="Young S.K."/>
            <person name="Zeng Q."/>
            <person name="Gargeya S."/>
            <person name="Fitzgerald M."/>
            <person name="Abouelleil A."/>
            <person name="Alvarado L."/>
            <person name="Berlin A.M."/>
            <person name="Chapman S.B."/>
            <person name="Dewar J."/>
            <person name="Goldberg J."/>
            <person name="Griggs A."/>
            <person name="Gujja S."/>
            <person name="Hansen M."/>
            <person name="Howarth C."/>
            <person name="Imamovic A."/>
            <person name="Larimer J."/>
            <person name="McCowan C."/>
            <person name="Murphy C."/>
            <person name="Pearson M."/>
            <person name="Priest M."/>
            <person name="Roberts A."/>
            <person name="Saif S."/>
            <person name="Shea T."/>
            <person name="Sykes S."/>
            <person name="Wortman J."/>
            <person name="Nusbaum C."/>
            <person name="Birren B."/>
        </authorList>
    </citation>
    <scope>NUCLEOTIDE SEQUENCE [LARGE SCALE GENOMIC DNA]</scope>
    <source>
        <strain evidence="3">CBS 10737</strain>
    </source>
</reference>
<dbReference type="EMBL" id="CP144519">
    <property type="protein sequence ID" value="WWC67104.1"/>
    <property type="molecule type" value="Genomic_DNA"/>
</dbReference>
<name>A0A1B9IC57_9TREE</name>
<keyword evidence="2" id="KW-0812">Transmembrane</keyword>
<feature type="transmembrane region" description="Helical" evidence="2">
    <location>
        <begin position="56"/>
        <end position="77"/>
    </location>
</feature>
<sequence>MSQPIFSASNHKGYTDESTGEQLPYSRHLHLGDGMRNGESGVTKMSPPDSIFTLSISHPMFLIISAILCVLFTMAFITREPKSYGRNGITTEQFNKLLSKIEELSKEIRELKEH</sequence>
<feature type="region of interest" description="Disordered" evidence="1">
    <location>
        <begin position="1"/>
        <end position="30"/>
    </location>
</feature>
<dbReference type="KEGG" id="kpin:30168684"/>
<reference evidence="3" key="3">
    <citation type="submission" date="2016-07" db="EMBL/GenBank/DDBJ databases">
        <title>Evolution of pathogenesis and genome organization in the Tremellales.</title>
        <authorList>
            <person name="Cuomo C."/>
            <person name="Litvintseva A."/>
            <person name="Heitman J."/>
            <person name="Chen Y."/>
            <person name="Sun S."/>
            <person name="Springer D."/>
            <person name="Dromer F."/>
            <person name="Young S."/>
            <person name="Zeng Q."/>
            <person name="Chapman S."/>
            <person name="Gujja S."/>
            <person name="Saif S."/>
            <person name="Birren B."/>
        </authorList>
    </citation>
    <scope>NUCLEOTIDE SEQUENCE</scope>
    <source>
        <strain evidence="3">CBS 10737</strain>
    </source>
</reference>
<keyword evidence="5" id="KW-1185">Reference proteome</keyword>
<accession>A0A1B9IC57</accession>
<evidence type="ECO:0000313" key="5">
    <source>
        <dbReference type="Proteomes" id="UP000094020"/>
    </source>
</evidence>
<reference evidence="4" key="4">
    <citation type="submission" date="2024-02" db="EMBL/GenBank/DDBJ databases">
        <title>Comparative genomics of Cryptococcus and Kwoniella reveals pathogenesis evolution and contrasting modes of karyotype evolution via chromosome fusion or intercentromeric recombination.</title>
        <authorList>
            <person name="Coelho M.A."/>
            <person name="David-Palma M."/>
            <person name="Shea T."/>
            <person name="Bowers K."/>
            <person name="McGinley-Smith S."/>
            <person name="Mohammad A.W."/>
            <person name="Gnirke A."/>
            <person name="Yurkov A.M."/>
            <person name="Nowrousian M."/>
            <person name="Sun S."/>
            <person name="Cuomo C.A."/>
            <person name="Heitman J."/>
        </authorList>
    </citation>
    <scope>NUCLEOTIDE SEQUENCE</scope>
    <source>
        <strain evidence="4">CBS 10737</strain>
    </source>
</reference>
<evidence type="ECO:0000313" key="4">
    <source>
        <dbReference type="EMBL" id="WWC67104.1"/>
    </source>
</evidence>
<evidence type="ECO:0000256" key="2">
    <source>
        <dbReference type="SAM" id="Phobius"/>
    </source>
</evidence>
<keyword evidence="2" id="KW-0472">Membrane</keyword>
<evidence type="ECO:0000313" key="3">
    <source>
        <dbReference type="EMBL" id="OCF53014.1"/>
    </source>
</evidence>
<dbReference type="RefSeq" id="XP_019014233.1">
    <property type="nucleotide sequence ID" value="XM_019152095.1"/>
</dbReference>
<dbReference type="EMBL" id="KI894007">
    <property type="protein sequence ID" value="OCF53014.1"/>
    <property type="molecule type" value="Genomic_DNA"/>
</dbReference>
<gene>
    <name evidence="3" type="ORF">I206_00315</name>
    <name evidence="4" type="ORF">I206_101011</name>
</gene>
<protein>
    <submittedName>
        <fullName evidence="3">Uncharacterized protein</fullName>
    </submittedName>
</protein>
<dbReference type="AlphaFoldDB" id="A0A1B9IC57"/>
<keyword evidence="2" id="KW-1133">Transmembrane helix</keyword>
<organism evidence="3">
    <name type="scientific">Kwoniella pini CBS 10737</name>
    <dbReference type="NCBI Taxonomy" id="1296096"/>
    <lineage>
        <taxon>Eukaryota</taxon>
        <taxon>Fungi</taxon>
        <taxon>Dikarya</taxon>
        <taxon>Basidiomycota</taxon>
        <taxon>Agaricomycotina</taxon>
        <taxon>Tremellomycetes</taxon>
        <taxon>Tremellales</taxon>
        <taxon>Cryptococcaceae</taxon>
        <taxon>Kwoniella</taxon>
    </lineage>
</organism>
<dbReference type="GeneID" id="30168684"/>
<evidence type="ECO:0000256" key="1">
    <source>
        <dbReference type="SAM" id="MobiDB-lite"/>
    </source>
</evidence>
<proteinExistence type="predicted"/>
<dbReference type="OrthoDB" id="10323152at2759"/>
<reference evidence="4" key="2">
    <citation type="submission" date="2013-07" db="EMBL/GenBank/DDBJ databases">
        <authorList>
            <consortium name="The Broad Institute Genome Sequencing Platform"/>
            <person name="Cuomo C."/>
            <person name="Litvintseva A."/>
            <person name="Chen Y."/>
            <person name="Heitman J."/>
            <person name="Sun S."/>
            <person name="Springer D."/>
            <person name="Dromer F."/>
            <person name="Young S.K."/>
            <person name="Zeng Q."/>
            <person name="Gargeya S."/>
            <person name="Fitzgerald M."/>
            <person name="Abouelleil A."/>
            <person name="Alvarado L."/>
            <person name="Berlin A.M."/>
            <person name="Chapman S.B."/>
            <person name="Dewar J."/>
            <person name="Goldberg J."/>
            <person name="Griggs A."/>
            <person name="Gujja S."/>
            <person name="Hansen M."/>
            <person name="Howarth C."/>
            <person name="Imamovic A."/>
            <person name="Larimer J."/>
            <person name="McCowan C."/>
            <person name="Murphy C."/>
            <person name="Pearson M."/>
            <person name="Priest M."/>
            <person name="Roberts A."/>
            <person name="Saif S."/>
            <person name="Shea T."/>
            <person name="Sykes S."/>
            <person name="Wortman J."/>
            <person name="Nusbaum C."/>
            <person name="Birren B."/>
        </authorList>
    </citation>
    <scope>NUCLEOTIDE SEQUENCE</scope>
    <source>
        <strain evidence="4">CBS 10737</strain>
    </source>
</reference>
<dbReference type="Proteomes" id="UP000094020">
    <property type="component" value="Chromosome 1"/>
</dbReference>
<feature type="compositionally biased region" description="Polar residues" evidence="1">
    <location>
        <begin position="1"/>
        <end position="21"/>
    </location>
</feature>